<dbReference type="SMART" id="SM00382">
    <property type="entry name" value="AAA"/>
    <property type="match status" value="1"/>
</dbReference>
<dbReference type="GO" id="GO:0016887">
    <property type="term" value="F:ATP hydrolysis activity"/>
    <property type="evidence" value="ECO:0007669"/>
    <property type="project" value="InterPro"/>
</dbReference>
<dbReference type="EMBL" id="FRDL01000003">
    <property type="protein sequence ID" value="SHN62766.1"/>
    <property type="molecule type" value="Genomic_DNA"/>
</dbReference>
<feature type="compositionally biased region" description="Basic and acidic residues" evidence="1">
    <location>
        <begin position="283"/>
        <end position="298"/>
    </location>
</feature>
<dbReference type="Proteomes" id="UP000184066">
    <property type="component" value="Unassembled WGS sequence"/>
</dbReference>
<dbReference type="InterPro" id="IPR052026">
    <property type="entry name" value="ExeA_AAA_ATPase_DNA-bind"/>
</dbReference>
<dbReference type="PANTHER" id="PTHR35894">
    <property type="entry name" value="GENERAL SECRETION PATHWAY PROTEIN A-RELATED"/>
    <property type="match status" value="1"/>
</dbReference>
<protein>
    <submittedName>
        <fullName evidence="3">Type II secretory pathway, component ExeA (Predicted ATPase)</fullName>
    </submittedName>
</protein>
<feature type="region of interest" description="Disordered" evidence="1">
    <location>
        <begin position="273"/>
        <end position="315"/>
    </location>
</feature>
<accession>A0A1M7SWI7</accession>
<evidence type="ECO:0000256" key="1">
    <source>
        <dbReference type="SAM" id="MobiDB-lite"/>
    </source>
</evidence>
<evidence type="ECO:0000313" key="4">
    <source>
        <dbReference type="Proteomes" id="UP000184066"/>
    </source>
</evidence>
<dbReference type="PANTHER" id="PTHR35894:SF1">
    <property type="entry name" value="PHOSPHORIBULOKINASE _ URIDINE KINASE FAMILY"/>
    <property type="match status" value="1"/>
</dbReference>
<dbReference type="Pfam" id="PF13401">
    <property type="entry name" value="AAA_22"/>
    <property type="match status" value="1"/>
</dbReference>
<dbReference type="InterPro" id="IPR027417">
    <property type="entry name" value="P-loop_NTPase"/>
</dbReference>
<name>A0A1M7SWI7_9RHOB</name>
<dbReference type="InterPro" id="IPR003593">
    <property type="entry name" value="AAA+_ATPase"/>
</dbReference>
<keyword evidence="4" id="KW-1185">Reference proteome</keyword>
<dbReference type="InterPro" id="IPR049945">
    <property type="entry name" value="AAA_22"/>
</dbReference>
<reference evidence="3 4" key="1">
    <citation type="submission" date="2016-12" db="EMBL/GenBank/DDBJ databases">
        <authorList>
            <person name="Song W.-J."/>
            <person name="Kurnit D.M."/>
        </authorList>
    </citation>
    <scope>NUCLEOTIDE SEQUENCE [LARGE SCALE GENOMIC DNA]</scope>
    <source>
        <strain evidence="3 4">CGMCC 1.10808</strain>
    </source>
</reference>
<dbReference type="SUPFAM" id="SSF52540">
    <property type="entry name" value="P-loop containing nucleoside triphosphate hydrolases"/>
    <property type="match status" value="1"/>
</dbReference>
<evidence type="ECO:0000259" key="2">
    <source>
        <dbReference type="SMART" id="SM00382"/>
    </source>
</evidence>
<sequence>MRDLSKMYTAFFGLRERPFSLLPDPEFLYWAPPHAKAYTMLEYGIATHAPITVVTGEIGSGKTTLVRKLLNDIPQDFCVGLISNAQGSRGELLHWVLMALGQEADPSRGYVQLFKQFQDFLISEYAAGRRTALIFDEAQNLTPETLEELRMFSNINADKEELLQLILVGQPELRDLIARPDLVQFAQRVASEFHLRGLTEAETADYIAHRMRVAGAERQVFEPQACSVIHRASRGIPRLINQLCDYALVYAFADEKPNVDEGIVRDVLADRGPSSVFADPDAPADKARAAPPRPREQAEAETEENIFNGIWEARR</sequence>
<dbReference type="RefSeq" id="WP_072746889.1">
    <property type="nucleotide sequence ID" value="NZ_FOHL01000001.1"/>
</dbReference>
<organism evidence="3 4">
    <name type="scientific">Oceanicella actignis</name>
    <dbReference type="NCBI Taxonomy" id="1189325"/>
    <lineage>
        <taxon>Bacteria</taxon>
        <taxon>Pseudomonadati</taxon>
        <taxon>Pseudomonadota</taxon>
        <taxon>Alphaproteobacteria</taxon>
        <taxon>Rhodobacterales</taxon>
        <taxon>Paracoccaceae</taxon>
        <taxon>Oceanicella</taxon>
    </lineage>
</organism>
<dbReference type="STRING" id="1189325.SAMN04488119_101325"/>
<dbReference type="Gene3D" id="3.40.50.300">
    <property type="entry name" value="P-loop containing nucleotide triphosphate hydrolases"/>
    <property type="match status" value="1"/>
</dbReference>
<feature type="domain" description="AAA+ ATPase" evidence="2">
    <location>
        <begin position="48"/>
        <end position="199"/>
    </location>
</feature>
<evidence type="ECO:0000313" key="3">
    <source>
        <dbReference type="EMBL" id="SHN62766.1"/>
    </source>
</evidence>
<gene>
    <name evidence="3" type="ORF">SAMN05216200_103326</name>
</gene>
<dbReference type="AlphaFoldDB" id="A0A1M7SWI7"/>
<proteinExistence type="predicted"/>